<dbReference type="Pfam" id="PF01740">
    <property type="entry name" value="STAS"/>
    <property type="match status" value="1"/>
</dbReference>
<dbReference type="EMBL" id="VIWU01000001">
    <property type="protein sequence ID" value="TWF82427.1"/>
    <property type="molecule type" value="Genomic_DNA"/>
</dbReference>
<dbReference type="PANTHER" id="PTHR33495">
    <property type="entry name" value="ANTI-SIGMA FACTOR ANTAGONIST TM_1081-RELATED-RELATED"/>
    <property type="match status" value="1"/>
</dbReference>
<evidence type="ECO:0000256" key="2">
    <source>
        <dbReference type="RuleBase" id="RU003749"/>
    </source>
</evidence>
<dbReference type="InterPro" id="IPR003658">
    <property type="entry name" value="Anti-sigma_ant"/>
</dbReference>
<evidence type="ECO:0000256" key="1">
    <source>
        <dbReference type="ARBA" id="ARBA00009013"/>
    </source>
</evidence>
<dbReference type="SUPFAM" id="SSF52091">
    <property type="entry name" value="SpoIIaa-like"/>
    <property type="match status" value="1"/>
</dbReference>
<dbReference type="CDD" id="cd07043">
    <property type="entry name" value="STAS_anti-anti-sigma_factors"/>
    <property type="match status" value="1"/>
</dbReference>
<keyword evidence="5" id="KW-1185">Reference proteome</keyword>
<comment type="similarity">
    <text evidence="1 2">Belongs to the anti-sigma-factor antagonist family.</text>
</comment>
<name>A0A561T5P0_9PSEU</name>
<evidence type="ECO:0000313" key="4">
    <source>
        <dbReference type="EMBL" id="TWF82427.1"/>
    </source>
</evidence>
<dbReference type="RefSeq" id="WP_147260739.1">
    <property type="nucleotide sequence ID" value="NZ_VIWU01000001.1"/>
</dbReference>
<reference evidence="4 5" key="1">
    <citation type="submission" date="2019-06" db="EMBL/GenBank/DDBJ databases">
        <title>Sequencing the genomes of 1000 actinobacteria strains.</title>
        <authorList>
            <person name="Klenk H.-P."/>
        </authorList>
    </citation>
    <scope>NUCLEOTIDE SEQUENCE [LARGE SCALE GENOMIC DNA]</scope>
    <source>
        <strain evidence="4 5">DSM 45671</strain>
    </source>
</reference>
<dbReference type="InterPro" id="IPR036513">
    <property type="entry name" value="STAS_dom_sf"/>
</dbReference>
<dbReference type="AlphaFoldDB" id="A0A561T5P0"/>
<gene>
    <name evidence="4" type="ORF">FHX44_118376</name>
</gene>
<evidence type="ECO:0000259" key="3">
    <source>
        <dbReference type="PROSITE" id="PS50801"/>
    </source>
</evidence>
<evidence type="ECO:0000313" key="5">
    <source>
        <dbReference type="Proteomes" id="UP000321261"/>
    </source>
</evidence>
<dbReference type="PANTHER" id="PTHR33495:SF13">
    <property type="entry name" value="ANTI-SIGMA-F FACTOR ANTAGONIST RSFB"/>
    <property type="match status" value="1"/>
</dbReference>
<proteinExistence type="inferred from homology"/>
<protein>
    <recommendedName>
        <fullName evidence="2">Anti-sigma factor antagonist</fullName>
    </recommendedName>
</protein>
<accession>A0A561T5P0</accession>
<dbReference type="NCBIfam" id="TIGR00377">
    <property type="entry name" value="ant_ant_sig"/>
    <property type="match status" value="1"/>
</dbReference>
<dbReference type="OrthoDB" id="3576064at2"/>
<sequence>MVTITPVRTGPVSVLTVSGEIDLVSGPLLRTALDEVIDAPDSSALTGVVLDLTAVTFLGSAGLAVLVDAHEHATQRGIALKIVIDGPGSPVARAFQAAAIHEHLDVHSSVGDALLGGEGRPAS</sequence>
<feature type="domain" description="STAS" evidence="3">
    <location>
        <begin position="12"/>
        <end position="117"/>
    </location>
</feature>
<dbReference type="InterPro" id="IPR002645">
    <property type="entry name" value="STAS_dom"/>
</dbReference>
<dbReference type="GO" id="GO:0043856">
    <property type="term" value="F:anti-sigma factor antagonist activity"/>
    <property type="evidence" value="ECO:0007669"/>
    <property type="project" value="InterPro"/>
</dbReference>
<comment type="caution">
    <text evidence="4">The sequence shown here is derived from an EMBL/GenBank/DDBJ whole genome shotgun (WGS) entry which is preliminary data.</text>
</comment>
<dbReference type="Proteomes" id="UP000321261">
    <property type="component" value="Unassembled WGS sequence"/>
</dbReference>
<dbReference type="PROSITE" id="PS50801">
    <property type="entry name" value="STAS"/>
    <property type="match status" value="1"/>
</dbReference>
<organism evidence="4 5">
    <name type="scientific">Pseudonocardia hierapolitana</name>
    <dbReference type="NCBI Taxonomy" id="1128676"/>
    <lineage>
        <taxon>Bacteria</taxon>
        <taxon>Bacillati</taxon>
        <taxon>Actinomycetota</taxon>
        <taxon>Actinomycetes</taxon>
        <taxon>Pseudonocardiales</taxon>
        <taxon>Pseudonocardiaceae</taxon>
        <taxon>Pseudonocardia</taxon>
    </lineage>
</organism>
<dbReference type="Gene3D" id="3.30.750.24">
    <property type="entry name" value="STAS domain"/>
    <property type="match status" value="1"/>
</dbReference>